<organism evidence="2 3">
    <name type="scientific">Lottiidibacillus patelloidae</name>
    <dbReference type="NCBI Taxonomy" id="2670334"/>
    <lineage>
        <taxon>Bacteria</taxon>
        <taxon>Bacillati</taxon>
        <taxon>Bacillota</taxon>
        <taxon>Bacilli</taxon>
        <taxon>Bacillales</taxon>
        <taxon>Bacillaceae</taxon>
        <taxon>Lottiidibacillus</taxon>
    </lineage>
</organism>
<dbReference type="AlphaFoldDB" id="A0A263BWL0"/>
<reference evidence="2 3" key="2">
    <citation type="submission" date="2017-09" db="EMBL/GenBank/DDBJ databases">
        <title>Bacillus patelloidae sp. nov., isolated from the intestinal tract of a marine limpet.</title>
        <authorList>
            <person name="Liu R."/>
            <person name="Dong C."/>
            <person name="Shao Z."/>
        </authorList>
    </citation>
    <scope>NUCLEOTIDE SEQUENCE [LARGE SCALE GENOMIC DNA]</scope>
    <source>
        <strain evidence="2 3">SA5d-4</strain>
    </source>
</reference>
<proteinExistence type="predicted"/>
<sequence>MILMEGCKYEMKSKASWLYFVIPIILLGVSIFIMTSGYWWKMTDESNEIIALVNEIEELVLEGKWVDADNKILKTSKVWEKNIRIIQYGVERDRIFEIDETLAKMKGAIKTKDKSSVIQEVHVFYKIWDDLGY</sequence>
<keyword evidence="1" id="KW-0472">Membrane</keyword>
<protein>
    <recommendedName>
        <fullName evidence="4">DUF4363 domain-containing protein</fullName>
    </recommendedName>
</protein>
<feature type="transmembrane region" description="Helical" evidence="1">
    <location>
        <begin position="17"/>
        <end position="40"/>
    </location>
</feature>
<keyword evidence="1" id="KW-1133">Transmembrane helix</keyword>
<gene>
    <name evidence="2" type="ORF">CIB95_00655</name>
</gene>
<evidence type="ECO:0008006" key="4">
    <source>
        <dbReference type="Google" id="ProtNLM"/>
    </source>
</evidence>
<evidence type="ECO:0000313" key="2">
    <source>
        <dbReference type="EMBL" id="OZM58123.1"/>
    </source>
</evidence>
<dbReference type="Pfam" id="PF14276">
    <property type="entry name" value="DUF4363"/>
    <property type="match status" value="1"/>
</dbReference>
<accession>A0A263BWL0</accession>
<keyword evidence="3" id="KW-1185">Reference proteome</keyword>
<dbReference type="Proteomes" id="UP000217083">
    <property type="component" value="Unassembled WGS sequence"/>
</dbReference>
<name>A0A263BWL0_9BACI</name>
<evidence type="ECO:0000313" key="3">
    <source>
        <dbReference type="Proteomes" id="UP000217083"/>
    </source>
</evidence>
<keyword evidence="1" id="KW-0812">Transmembrane</keyword>
<reference evidence="3" key="1">
    <citation type="submission" date="2017-08" db="EMBL/GenBank/DDBJ databases">
        <authorList>
            <person name="Huang Z."/>
        </authorList>
    </citation>
    <scope>NUCLEOTIDE SEQUENCE [LARGE SCALE GENOMIC DNA]</scope>
    <source>
        <strain evidence="3">SA5d-4</strain>
    </source>
</reference>
<comment type="caution">
    <text evidence="2">The sequence shown here is derived from an EMBL/GenBank/DDBJ whole genome shotgun (WGS) entry which is preliminary data.</text>
</comment>
<evidence type="ECO:0000256" key="1">
    <source>
        <dbReference type="SAM" id="Phobius"/>
    </source>
</evidence>
<dbReference type="EMBL" id="NPIA01000001">
    <property type="protein sequence ID" value="OZM58123.1"/>
    <property type="molecule type" value="Genomic_DNA"/>
</dbReference>
<dbReference type="InterPro" id="IPR025373">
    <property type="entry name" value="DUF4363"/>
</dbReference>